<evidence type="ECO:0000313" key="1">
    <source>
        <dbReference type="EMBL" id="GJE61233.1"/>
    </source>
</evidence>
<dbReference type="PROSITE" id="PS51318">
    <property type="entry name" value="TAT"/>
    <property type="match status" value="1"/>
</dbReference>
<dbReference type="EMBL" id="BPRB01000197">
    <property type="protein sequence ID" value="GJE61233.1"/>
    <property type="molecule type" value="Genomic_DNA"/>
</dbReference>
<dbReference type="Pfam" id="PF06577">
    <property type="entry name" value="EipA"/>
    <property type="match status" value="1"/>
</dbReference>
<reference evidence="1" key="2">
    <citation type="submission" date="2021-08" db="EMBL/GenBank/DDBJ databases">
        <authorList>
            <person name="Tani A."/>
            <person name="Ola A."/>
            <person name="Ogura Y."/>
            <person name="Katsura K."/>
            <person name="Hayashi T."/>
        </authorList>
    </citation>
    <scope>NUCLEOTIDE SEQUENCE</scope>
    <source>
        <strain evidence="1">DSM 23632</strain>
    </source>
</reference>
<reference evidence="1" key="1">
    <citation type="journal article" date="2021" name="Front. Microbiol.">
        <title>Comprehensive Comparative Genomics and Phenotyping of Methylobacterium Species.</title>
        <authorList>
            <person name="Alessa O."/>
            <person name="Ogura Y."/>
            <person name="Fujitani Y."/>
            <person name="Takami H."/>
            <person name="Hayashi T."/>
            <person name="Sahin N."/>
            <person name="Tani A."/>
        </authorList>
    </citation>
    <scope>NUCLEOTIDE SEQUENCE</scope>
    <source>
        <strain evidence="1">DSM 23632</strain>
    </source>
</reference>
<protein>
    <recommendedName>
        <fullName evidence="3">DUF1134 domain-containing protein</fullName>
    </recommendedName>
</protein>
<keyword evidence="2" id="KW-1185">Reference proteome</keyword>
<name>A0ABQ4U2M7_9HYPH</name>
<evidence type="ECO:0008006" key="3">
    <source>
        <dbReference type="Google" id="ProtNLM"/>
    </source>
</evidence>
<dbReference type="PIRSF" id="PIRSF033924">
    <property type="entry name" value="UCP033924"/>
    <property type="match status" value="1"/>
</dbReference>
<proteinExistence type="predicted"/>
<sequence>MTARHDPAAFRGRLLRTALALGLAAGGALLTGPALTGPARARPVDASGMPDTFRPGEIVESGHRFFGSVSRGLALTVEEATRRWGQPNGYILGQEAGGAIVGGLRYGEGTFYTRNAGQRRVFWQGPSIGFDLGGDGDRTMMLVYNLPDVRGLYRRFGGVDGSAYLVGGFGMTAVTNDGIVVVPIRSGVGARLGISVGYLKFTSKPTWNPF</sequence>
<dbReference type="Proteomes" id="UP001055057">
    <property type="component" value="Unassembled WGS sequence"/>
</dbReference>
<dbReference type="RefSeq" id="WP_238183799.1">
    <property type="nucleotide sequence ID" value="NZ_BPRB01000197.1"/>
</dbReference>
<organism evidence="1 2">
    <name type="scientific">Methylobacterium trifolii</name>
    <dbReference type="NCBI Taxonomy" id="1003092"/>
    <lineage>
        <taxon>Bacteria</taxon>
        <taxon>Pseudomonadati</taxon>
        <taxon>Pseudomonadota</taxon>
        <taxon>Alphaproteobacteria</taxon>
        <taxon>Hyphomicrobiales</taxon>
        <taxon>Methylobacteriaceae</taxon>
        <taxon>Methylobacterium</taxon>
    </lineage>
</organism>
<accession>A0ABQ4U2M7</accession>
<dbReference type="InterPro" id="IPR006311">
    <property type="entry name" value="TAT_signal"/>
</dbReference>
<dbReference type="InterPro" id="IPR008325">
    <property type="entry name" value="EipA-like"/>
</dbReference>
<evidence type="ECO:0000313" key="2">
    <source>
        <dbReference type="Proteomes" id="UP001055057"/>
    </source>
</evidence>
<comment type="caution">
    <text evidence="1">The sequence shown here is derived from an EMBL/GenBank/DDBJ whole genome shotgun (WGS) entry which is preliminary data.</text>
</comment>
<gene>
    <name evidence="1" type="ORF">MPOCJGCO_3354</name>
</gene>